<reference evidence="4 5" key="1">
    <citation type="journal article" date="2018" name="Front. Microbiol.">
        <title>Prospects for Fungal Bioremediation of Acidic Radioactive Waste Sites: Characterization and Genome Sequence of Rhodotorula taiwanensis MD1149.</title>
        <authorList>
            <person name="Tkavc R."/>
            <person name="Matrosova V.Y."/>
            <person name="Grichenko O.E."/>
            <person name="Gostincar C."/>
            <person name="Volpe R.P."/>
            <person name="Klimenkova P."/>
            <person name="Gaidamakova E.K."/>
            <person name="Zhou C.E."/>
            <person name="Stewart B.J."/>
            <person name="Lyman M.G."/>
            <person name="Malfatti S.A."/>
            <person name="Rubinfeld B."/>
            <person name="Courtot M."/>
            <person name="Singh J."/>
            <person name="Dalgard C.L."/>
            <person name="Hamilton T."/>
            <person name="Frey K.G."/>
            <person name="Gunde-Cimerman N."/>
            <person name="Dugan L."/>
            <person name="Daly M.J."/>
        </authorList>
    </citation>
    <scope>NUCLEOTIDE SEQUENCE [LARGE SCALE GENOMIC DNA]</scope>
    <source>
        <strain evidence="4 5">MD1149</strain>
    </source>
</reference>
<feature type="compositionally biased region" description="Low complexity" evidence="2">
    <location>
        <begin position="752"/>
        <end position="771"/>
    </location>
</feature>
<accession>A0A2S5BF92</accession>
<dbReference type="CDD" id="cd00027">
    <property type="entry name" value="BRCT"/>
    <property type="match status" value="1"/>
</dbReference>
<feature type="compositionally biased region" description="Basic and acidic residues" evidence="2">
    <location>
        <begin position="792"/>
        <end position="813"/>
    </location>
</feature>
<dbReference type="SMART" id="SM00292">
    <property type="entry name" value="BRCT"/>
    <property type="match status" value="3"/>
</dbReference>
<protein>
    <recommendedName>
        <fullName evidence="3">BRCT domain-containing protein</fullName>
    </recommendedName>
</protein>
<dbReference type="PANTHER" id="PTHR13561:SF20">
    <property type="entry name" value="DNA TOPOISOMERASE 2-BINDING PROTEIN 1"/>
    <property type="match status" value="1"/>
</dbReference>
<dbReference type="PANTHER" id="PTHR13561">
    <property type="entry name" value="DNA REPLICATION REGULATOR DPB11-RELATED"/>
    <property type="match status" value="1"/>
</dbReference>
<feature type="region of interest" description="Disordered" evidence="2">
    <location>
        <begin position="200"/>
        <end position="229"/>
    </location>
</feature>
<feature type="region of interest" description="Disordered" evidence="2">
    <location>
        <begin position="440"/>
        <end position="544"/>
    </location>
</feature>
<evidence type="ECO:0000313" key="5">
    <source>
        <dbReference type="Proteomes" id="UP000237144"/>
    </source>
</evidence>
<feature type="region of interest" description="Disordered" evidence="2">
    <location>
        <begin position="1"/>
        <end position="73"/>
    </location>
</feature>
<feature type="compositionally biased region" description="Polar residues" evidence="2">
    <location>
        <begin position="733"/>
        <end position="742"/>
    </location>
</feature>
<feature type="region of interest" description="Disordered" evidence="2">
    <location>
        <begin position="731"/>
        <end position="897"/>
    </location>
</feature>
<dbReference type="Pfam" id="PF12738">
    <property type="entry name" value="PTCB-BRCT"/>
    <property type="match status" value="1"/>
</dbReference>
<dbReference type="Proteomes" id="UP000237144">
    <property type="component" value="Unassembled WGS sequence"/>
</dbReference>
<dbReference type="GO" id="GO:0033314">
    <property type="term" value="P:mitotic DNA replication checkpoint signaling"/>
    <property type="evidence" value="ECO:0007669"/>
    <property type="project" value="TreeGrafter"/>
</dbReference>
<sequence length="942" mass="101279">MVHPGARKFQGGKKGPRQVTGKRQVKATLRPGPVAEPSRSKRAHSVDDDDDGGDEEGEDGEAAHAGGDVDGGGADYGYRQALRREAKPLTGFRISISGCASTKDDMWALAVEYGADRHPGLLANTTHLVTETTDSAKYRAAVQHNIRVMKPSWIDAVKTAWVSGNDVDYVSLEQEHRWAPLAGVVACLTHFARGESFHCDPEPFTRPSQTTSDNPTDTPHSAFSELDETGEHREAVKSELIWHGARIVSTFTAQVTHLIVASPLSPHSQTPPSDKLLQARKNRKVLHPRLAIVWEGWVKEAAMAGGPRPEETVKWAWREQVETGTSAAAEAPAETTPEGGEPETEGSPAAVADAAMKDSAEIVPPTVSNGEHPTANDQDDVGARLLDDLRTLDGAPRIQAPLLPEGNRDDLRVMKKRRVAQPALQHERDPELAWALRGPADQGELDDLPNPAAFANTVSAGLGSGDGATQDGPSRARLGPGKTVIRALGEKRDETWSSGPRDDGSTTKSRPRAAGPTAAGGNHAAGGRVAEQQQDGDSREGTSDLEPVFAGQTMALMGLQGPNPDKLARVIKQYGGTALVDASPHQIDQADWIVVDYVEPHRSFFQSQDPRVVSVCWLELCIHHGQLLQPADRLLERPLAYSCPVPGAEAFHVHFSGYPDASPALHHIRRFMTAIGATYNRQLSRKSTHLVLAALDEPRYDAQGRLCDANPSKVAKAEDAARRIRRSFPPTWNFETSRTSTPHFEERKSESPADVACSVSPPAAASRSASPPKSPVHRDSSSPGPMPGRAVDSPRRPSPEMEKAPQPVKKDQGKGLLRQQTSLLLAALGGNDGGGSTDSAKPRAALSRARSLRERSTETSFSARRPVDTQSLRQSPPPQATQDEGESVRIEYDDSEQAAARAQILKTLAQAKQAPVLRAAATDVGNESPAAGGRSLRKRTRA</sequence>
<dbReference type="Pfam" id="PF00533">
    <property type="entry name" value="BRCT"/>
    <property type="match status" value="1"/>
</dbReference>
<feature type="region of interest" description="Disordered" evidence="2">
    <location>
        <begin position="322"/>
        <end position="349"/>
    </location>
</feature>
<proteinExistence type="predicted"/>
<dbReference type="Gene3D" id="3.40.50.10190">
    <property type="entry name" value="BRCT domain"/>
    <property type="match status" value="4"/>
</dbReference>
<feature type="domain" description="BRCT" evidence="3">
    <location>
        <begin position="544"/>
        <end position="635"/>
    </location>
</feature>
<comment type="caution">
    <text evidence="4">The sequence shown here is derived from an EMBL/GenBank/DDBJ whole genome shotgun (WGS) entry which is preliminary data.</text>
</comment>
<dbReference type="STRING" id="741276.A0A2S5BF92"/>
<dbReference type="AlphaFoldDB" id="A0A2S5BF92"/>
<evidence type="ECO:0000313" key="4">
    <source>
        <dbReference type="EMBL" id="POY75439.1"/>
    </source>
</evidence>
<dbReference type="GO" id="GO:0007095">
    <property type="term" value="P:mitotic G2 DNA damage checkpoint signaling"/>
    <property type="evidence" value="ECO:0007669"/>
    <property type="project" value="TreeGrafter"/>
</dbReference>
<dbReference type="PROSITE" id="PS50172">
    <property type="entry name" value="BRCT"/>
    <property type="match status" value="2"/>
</dbReference>
<feature type="compositionally biased region" description="Acidic residues" evidence="2">
    <location>
        <begin position="47"/>
        <end position="60"/>
    </location>
</feature>
<dbReference type="GO" id="GO:0006270">
    <property type="term" value="P:DNA replication initiation"/>
    <property type="evidence" value="ECO:0007669"/>
    <property type="project" value="TreeGrafter"/>
</dbReference>
<feature type="region of interest" description="Disordered" evidence="2">
    <location>
        <begin position="919"/>
        <end position="942"/>
    </location>
</feature>
<evidence type="ECO:0000259" key="3">
    <source>
        <dbReference type="PROSITE" id="PS50172"/>
    </source>
</evidence>
<keyword evidence="5" id="KW-1185">Reference proteome</keyword>
<dbReference type="SUPFAM" id="SSF52113">
    <property type="entry name" value="BRCT domain"/>
    <property type="match status" value="3"/>
</dbReference>
<gene>
    <name evidence="4" type="ORF">BMF94_1511</name>
</gene>
<feature type="compositionally biased region" description="Low complexity" evidence="2">
    <location>
        <begin position="512"/>
        <end position="521"/>
    </location>
</feature>
<dbReference type="InterPro" id="IPR001357">
    <property type="entry name" value="BRCT_dom"/>
</dbReference>
<feature type="compositionally biased region" description="Polar residues" evidence="2">
    <location>
        <begin position="206"/>
        <end position="221"/>
    </location>
</feature>
<evidence type="ECO:0000256" key="1">
    <source>
        <dbReference type="ARBA" id="ARBA00022737"/>
    </source>
</evidence>
<dbReference type="OrthoDB" id="251770at2759"/>
<dbReference type="InterPro" id="IPR036420">
    <property type="entry name" value="BRCT_dom_sf"/>
</dbReference>
<dbReference type="EMBL" id="PJQD01000015">
    <property type="protein sequence ID" value="POY75439.1"/>
    <property type="molecule type" value="Genomic_DNA"/>
</dbReference>
<feature type="compositionally biased region" description="Low complexity" evidence="2">
    <location>
        <begin position="837"/>
        <end position="849"/>
    </location>
</feature>
<feature type="compositionally biased region" description="Basic and acidic residues" evidence="2">
    <location>
        <begin position="488"/>
        <end position="505"/>
    </location>
</feature>
<feature type="domain" description="BRCT" evidence="3">
    <location>
        <begin position="84"/>
        <end position="154"/>
    </location>
</feature>
<name>A0A2S5BF92_9BASI</name>
<evidence type="ECO:0000256" key="2">
    <source>
        <dbReference type="SAM" id="MobiDB-lite"/>
    </source>
</evidence>
<organism evidence="4 5">
    <name type="scientific">Rhodotorula taiwanensis</name>
    <dbReference type="NCBI Taxonomy" id="741276"/>
    <lineage>
        <taxon>Eukaryota</taxon>
        <taxon>Fungi</taxon>
        <taxon>Dikarya</taxon>
        <taxon>Basidiomycota</taxon>
        <taxon>Pucciniomycotina</taxon>
        <taxon>Microbotryomycetes</taxon>
        <taxon>Sporidiobolales</taxon>
        <taxon>Sporidiobolaceae</taxon>
        <taxon>Rhodotorula</taxon>
    </lineage>
</organism>
<keyword evidence="1" id="KW-0677">Repeat</keyword>